<dbReference type="InterPro" id="IPR011256">
    <property type="entry name" value="Reg_factor_effector_dom_sf"/>
</dbReference>
<proteinExistence type="predicted"/>
<dbReference type="InterPro" id="IPR029442">
    <property type="entry name" value="GyrI-like"/>
</dbReference>
<dbReference type="Gene3D" id="3.20.80.10">
    <property type="entry name" value="Regulatory factor, effector binding domain"/>
    <property type="match status" value="1"/>
</dbReference>
<keyword evidence="3" id="KW-1185">Reference proteome</keyword>
<dbReference type="RefSeq" id="WP_194122344.1">
    <property type="nucleotide sequence ID" value="NZ_JACYGY010000001.1"/>
</dbReference>
<accession>A0ABR9WFS5</accession>
<reference evidence="3" key="1">
    <citation type="submission" date="2023-07" db="EMBL/GenBank/DDBJ databases">
        <title>Dyadobacter sp. nov 'subterranea' isolated from contaminted grondwater.</title>
        <authorList>
            <person name="Szabo I."/>
            <person name="Al-Omari J."/>
            <person name="Szerdahelyi S.G."/>
            <person name="Rado J."/>
        </authorList>
    </citation>
    <scope>NUCLEOTIDE SEQUENCE [LARGE SCALE GENOMIC DNA]</scope>
    <source>
        <strain evidence="3">UP-52</strain>
    </source>
</reference>
<dbReference type="SUPFAM" id="SSF55136">
    <property type="entry name" value="Probable bacterial effector-binding domain"/>
    <property type="match status" value="1"/>
</dbReference>
<evidence type="ECO:0000313" key="3">
    <source>
        <dbReference type="Proteomes" id="UP000634134"/>
    </source>
</evidence>
<sequence length="165" mass="18586">MTTEPKIEFFEAEPYVAIRQKVGMVEIPTVLPPLISEVFIWMGQNKVEGNGAPFFRYLSMDEQGNMTVDVGIPTKIKAEGSGKIISRIFPEGDYAALTYTGDYKNLRQAHTTLDEWKKDNGYKDRGIVDSGELVGCRVEFYVSDPEAEPDPEKWVTEICILVEKA</sequence>
<gene>
    <name evidence="2" type="ORF">IEE83_20500</name>
</gene>
<comment type="caution">
    <text evidence="2">The sequence shown here is derived from an EMBL/GenBank/DDBJ whole genome shotgun (WGS) entry which is preliminary data.</text>
</comment>
<dbReference type="SMART" id="SM00871">
    <property type="entry name" value="AraC_E_bind"/>
    <property type="match status" value="1"/>
</dbReference>
<evidence type="ECO:0000313" key="2">
    <source>
        <dbReference type="EMBL" id="MBE9464275.1"/>
    </source>
</evidence>
<name>A0ABR9WFS5_9BACT</name>
<evidence type="ECO:0000259" key="1">
    <source>
        <dbReference type="SMART" id="SM00871"/>
    </source>
</evidence>
<organism evidence="2 3">
    <name type="scientific">Dyadobacter subterraneus</name>
    <dbReference type="NCBI Taxonomy" id="2773304"/>
    <lineage>
        <taxon>Bacteria</taxon>
        <taxon>Pseudomonadati</taxon>
        <taxon>Bacteroidota</taxon>
        <taxon>Cytophagia</taxon>
        <taxon>Cytophagales</taxon>
        <taxon>Spirosomataceae</taxon>
        <taxon>Dyadobacter</taxon>
    </lineage>
</organism>
<feature type="domain" description="AraC effector-binding" evidence="1">
    <location>
        <begin position="3"/>
        <end position="163"/>
    </location>
</feature>
<protein>
    <submittedName>
        <fullName evidence="2">GyrI-like domain-containing protein</fullName>
    </submittedName>
</protein>
<dbReference type="Pfam" id="PF06445">
    <property type="entry name" value="GyrI-like"/>
    <property type="match status" value="1"/>
</dbReference>
<dbReference type="EMBL" id="JACYGY010000001">
    <property type="protein sequence ID" value="MBE9464275.1"/>
    <property type="molecule type" value="Genomic_DNA"/>
</dbReference>
<dbReference type="Proteomes" id="UP000634134">
    <property type="component" value="Unassembled WGS sequence"/>
</dbReference>
<dbReference type="InterPro" id="IPR010499">
    <property type="entry name" value="AraC_E-bd"/>
</dbReference>